<gene>
    <name evidence="3" type="ORF">MNBD_ALPHA05-2464</name>
</gene>
<dbReference type="PRINTS" id="PR00080">
    <property type="entry name" value="SDRFAMILY"/>
</dbReference>
<evidence type="ECO:0008006" key="4">
    <source>
        <dbReference type="Google" id="ProtNLM"/>
    </source>
</evidence>
<name>A0A3B0SIB8_9ZZZZ</name>
<keyword evidence="2" id="KW-0560">Oxidoreductase</keyword>
<dbReference type="PRINTS" id="PR00081">
    <property type="entry name" value="GDHRDH"/>
</dbReference>
<dbReference type="InterPro" id="IPR002347">
    <property type="entry name" value="SDR_fam"/>
</dbReference>
<reference evidence="3" key="1">
    <citation type="submission" date="2018-06" db="EMBL/GenBank/DDBJ databases">
        <authorList>
            <person name="Zhirakovskaya E."/>
        </authorList>
    </citation>
    <scope>NUCLEOTIDE SEQUENCE</scope>
</reference>
<evidence type="ECO:0000256" key="1">
    <source>
        <dbReference type="ARBA" id="ARBA00006484"/>
    </source>
</evidence>
<dbReference type="InterPro" id="IPR036291">
    <property type="entry name" value="NAD(P)-bd_dom_sf"/>
</dbReference>
<sequence length="280" mass="29789">MANPFSQKLCIITGAGSGIGRALALDLAARGAALALSDIDAAGLEETKRLIGSPPTNRIRFDQLDVADAAAITDYAEAIRASLGAADYLFNVAGLTRIGSFEASPLSSFEQIMDVNFWGVVRMAKAFLPQLIETKGGLVNISSLFGLIGVAGQSHYCASKFAVRGFNESIAQELEEHGVRVTSVHPGGVATRIVKNAAIDHMPDDVDNRGAIEDNFDKLAITSAERAAEIILAGAAKGKRRVIVGRDARMISFIQRLFPQSYGKIMKRLFAGGNKKSVLP</sequence>
<dbReference type="PANTHER" id="PTHR44196">
    <property type="entry name" value="DEHYDROGENASE/REDUCTASE SDR FAMILY MEMBER 7B"/>
    <property type="match status" value="1"/>
</dbReference>
<dbReference type="GO" id="GO:0016491">
    <property type="term" value="F:oxidoreductase activity"/>
    <property type="evidence" value="ECO:0007669"/>
    <property type="project" value="UniProtKB-KW"/>
</dbReference>
<proteinExistence type="inferred from homology"/>
<dbReference type="SUPFAM" id="SSF51735">
    <property type="entry name" value="NAD(P)-binding Rossmann-fold domains"/>
    <property type="match status" value="1"/>
</dbReference>
<dbReference type="InterPro" id="IPR020904">
    <property type="entry name" value="Sc_DH/Rdtase_CS"/>
</dbReference>
<accession>A0A3B0SIB8</accession>
<comment type="similarity">
    <text evidence="1">Belongs to the short-chain dehydrogenases/reductases (SDR) family.</text>
</comment>
<evidence type="ECO:0000256" key="2">
    <source>
        <dbReference type="ARBA" id="ARBA00023002"/>
    </source>
</evidence>
<dbReference type="GO" id="GO:0016020">
    <property type="term" value="C:membrane"/>
    <property type="evidence" value="ECO:0007669"/>
    <property type="project" value="TreeGrafter"/>
</dbReference>
<evidence type="ECO:0000313" key="3">
    <source>
        <dbReference type="EMBL" id="VAW05118.1"/>
    </source>
</evidence>
<protein>
    <recommendedName>
        <fullName evidence="4">Acetoin dehydrogenase</fullName>
    </recommendedName>
</protein>
<organism evidence="3">
    <name type="scientific">hydrothermal vent metagenome</name>
    <dbReference type="NCBI Taxonomy" id="652676"/>
    <lineage>
        <taxon>unclassified sequences</taxon>
        <taxon>metagenomes</taxon>
        <taxon>ecological metagenomes</taxon>
    </lineage>
</organism>
<dbReference type="AlphaFoldDB" id="A0A3B0SIB8"/>
<dbReference type="Gene3D" id="3.40.50.720">
    <property type="entry name" value="NAD(P)-binding Rossmann-like Domain"/>
    <property type="match status" value="1"/>
</dbReference>
<dbReference type="PROSITE" id="PS00061">
    <property type="entry name" value="ADH_SHORT"/>
    <property type="match status" value="1"/>
</dbReference>
<dbReference type="PANTHER" id="PTHR44196:SF1">
    <property type="entry name" value="DEHYDROGENASE_REDUCTASE SDR FAMILY MEMBER 7B"/>
    <property type="match status" value="1"/>
</dbReference>
<dbReference type="EMBL" id="UOEH01000459">
    <property type="protein sequence ID" value="VAW05118.1"/>
    <property type="molecule type" value="Genomic_DNA"/>
</dbReference>
<dbReference type="Pfam" id="PF00106">
    <property type="entry name" value="adh_short"/>
    <property type="match status" value="1"/>
</dbReference>